<dbReference type="PANTHER" id="PTHR43436:SF1">
    <property type="entry name" value="TRANSCRIPTIONAL REGULATORY PROTEIN"/>
    <property type="match status" value="1"/>
</dbReference>
<keyword evidence="2" id="KW-0238">DNA-binding</keyword>
<dbReference type="InterPro" id="IPR009594">
    <property type="entry name" value="Tscrpt_reg_HTH_AraC_N"/>
</dbReference>
<keyword evidence="3" id="KW-0804">Transcription</keyword>
<reference evidence="5" key="1">
    <citation type="journal article" date="2014" name="Int. J. Syst. Evol. Microbiol.">
        <title>Complete genome sequence of Corynebacterium casei LMG S-19264T (=DSM 44701T), isolated from a smear-ripened cheese.</title>
        <authorList>
            <consortium name="US DOE Joint Genome Institute (JGI-PGF)"/>
            <person name="Walter F."/>
            <person name="Albersmeier A."/>
            <person name="Kalinowski J."/>
            <person name="Ruckert C."/>
        </authorList>
    </citation>
    <scope>NUCLEOTIDE SEQUENCE</scope>
    <source>
        <strain evidence="5">KCTC 12988</strain>
    </source>
</reference>
<dbReference type="Pfam" id="PF12833">
    <property type="entry name" value="HTH_18"/>
    <property type="match status" value="1"/>
</dbReference>
<dbReference type="SMART" id="SM00342">
    <property type="entry name" value="HTH_ARAC"/>
    <property type="match status" value="1"/>
</dbReference>
<dbReference type="EMBL" id="BMXI01000001">
    <property type="protein sequence ID" value="GHC41955.1"/>
    <property type="molecule type" value="Genomic_DNA"/>
</dbReference>
<keyword evidence="1" id="KW-0805">Transcription regulation</keyword>
<name>A0A918TE92_9BACT</name>
<evidence type="ECO:0000259" key="4">
    <source>
        <dbReference type="PROSITE" id="PS01124"/>
    </source>
</evidence>
<dbReference type="InterPro" id="IPR020449">
    <property type="entry name" value="Tscrpt_reg_AraC-type_HTH"/>
</dbReference>
<dbReference type="PRINTS" id="PR00032">
    <property type="entry name" value="HTHARAC"/>
</dbReference>
<comment type="caution">
    <text evidence="5">The sequence shown here is derived from an EMBL/GenBank/DDBJ whole genome shotgun (WGS) entry which is preliminary data.</text>
</comment>
<evidence type="ECO:0000313" key="6">
    <source>
        <dbReference type="Proteomes" id="UP000644507"/>
    </source>
</evidence>
<dbReference type="SUPFAM" id="SSF46689">
    <property type="entry name" value="Homeodomain-like"/>
    <property type="match status" value="2"/>
</dbReference>
<evidence type="ECO:0000313" key="5">
    <source>
        <dbReference type="EMBL" id="GHC41955.1"/>
    </source>
</evidence>
<dbReference type="GO" id="GO:0043565">
    <property type="term" value="F:sequence-specific DNA binding"/>
    <property type="evidence" value="ECO:0007669"/>
    <property type="project" value="InterPro"/>
</dbReference>
<dbReference type="Gene3D" id="1.10.10.60">
    <property type="entry name" value="Homeodomain-like"/>
    <property type="match status" value="2"/>
</dbReference>
<proteinExistence type="predicted"/>
<dbReference type="InterPro" id="IPR018060">
    <property type="entry name" value="HTH_AraC"/>
</dbReference>
<dbReference type="InterPro" id="IPR009057">
    <property type="entry name" value="Homeodomain-like_sf"/>
</dbReference>
<dbReference type="Proteomes" id="UP000644507">
    <property type="component" value="Unassembled WGS sequence"/>
</dbReference>
<feature type="domain" description="HTH araC/xylS-type" evidence="4">
    <location>
        <begin position="192"/>
        <end position="289"/>
    </location>
</feature>
<gene>
    <name evidence="5" type="ORF">GCM10007100_03610</name>
</gene>
<evidence type="ECO:0000256" key="1">
    <source>
        <dbReference type="ARBA" id="ARBA00023015"/>
    </source>
</evidence>
<dbReference type="RefSeq" id="WP_189566801.1">
    <property type="nucleotide sequence ID" value="NZ_BMXI01000001.1"/>
</dbReference>
<dbReference type="AlphaFoldDB" id="A0A918TE92"/>
<sequence length="301" mass="32974">MSKERIREIVARRTSADGFVETGVEGVQLFRLTTPLHCAPAVYEPCVVAIVSGSKEAIVDSQRYRYDQQKYFCCTLSMPVEAGAPEASPKNPLLGVYLSLNTRVLTELTIAMGSVSDGRRGSQVGSQPPGLALASWDEKFTDALLRLLELEGKQEEASVLGEGRLRELYYAILKGEAGESLRHSFGVGNEVGRAIHHLSSRLSEVVTIEELAARAGMSRAVFHRKFKQATAMSPIQFVKSMRLNKAAMRIAQGMTVNEAAQEVGYQSSSQFSRDFKKRYGQSPKIWSQSNPGAVGGLVLEK</sequence>
<dbReference type="PANTHER" id="PTHR43436">
    <property type="entry name" value="ARAC-FAMILY TRANSCRIPTIONAL REGULATOR"/>
    <property type="match status" value="1"/>
</dbReference>
<dbReference type="GO" id="GO:0003700">
    <property type="term" value="F:DNA-binding transcription factor activity"/>
    <property type="evidence" value="ECO:0007669"/>
    <property type="project" value="InterPro"/>
</dbReference>
<dbReference type="InterPro" id="IPR018062">
    <property type="entry name" value="HTH_AraC-typ_CS"/>
</dbReference>
<dbReference type="PROSITE" id="PS01124">
    <property type="entry name" value="HTH_ARAC_FAMILY_2"/>
    <property type="match status" value="1"/>
</dbReference>
<evidence type="ECO:0000256" key="2">
    <source>
        <dbReference type="ARBA" id="ARBA00023125"/>
    </source>
</evidence>
<accession>A0A918TE92</accession>
<evidence type="ECO:0000256" key="3">
    <source>
        <dbReference type="ARBA" id="ARBA00023163"/>
    </source>
</evidence>
<reference evidence="5" key="2">
    <citation type="submission" date="2020-09" db="EMBL/GenBank/DDBJ databases">
        <authorList>
            <person name="Sun Q."/>
            <person name="Kim S."/>
        </authorList>
    </citation>
    <scope>NUCLEOTIDE SEQUENCE</scope>
    <source>
        <strain evidence="5">KCTC 12988</strain>
    </source>
</reference>
<dbReference type="PROSITE" id="PS00041">
    <property type="entry name" value="HTH_ARAC_FAMILY_1"/>
    <property type="match status" value="1"/>
</dbReference>
<keyword evidence="6" id="KW-1185">Reference proteome</keyword>
<protein>
    <submittedName>
        <fullName evidence="5">AraC family transcriptional regulator</fullName>
    </submittedName>
</protein>
<organism evidence="5 6">
    <name type="scientific">Roseibacillus persicicus</name>
    <dbReference type="NCBI Taxonomy" id="454148"/>
    <lineage>
        <taxon>Bacteria</taxon>
        <taxon>Pseudomonadati</taxon>
        <taxon>Verrucomicrobiota</taxon>
        <taxon>Verrucomicrobiia</taxon>
        <taxon>Verrucomicrobiales</taxon>
        <taxon>Verrucomicrobiaceae</taxon>
        <taxon>Roseibacillus</taxon>
    </lineage>
</organism>
<dbReference type="Pfam" id="PF06719">
    <property type="entry name" value="AraC_N"/>
    <property type="match status" value="1"/>
</dbReference>